<dbReference type="eggNOG" id="ENOG5033G5Z">
    <property type="taxonomic scope" value="Bacteria"/>
</dbReference>
<name>A0QRV1_MYCS2</name>
<proteinExistence type="predicted"/>
<reference evidence="1 2" key="1">
    <citation type="submission" date="2006-10" db="EMBL/GenBank/DDBJ databases">
        <authorList>
            <person name="Fleischmann R.D."/>
            <person name="Dodson R.J."/>
            <person name="Haft D.H."/>
            <person name="Merkel J.S."/>
            <person name="Nelson W.C."/>
            <person name="Fraser C.M."/>
        </authorList>
    </citation>
    <scope>NUCLEOTIDE SEQUENCE [LARGE SCALE GENOMIC DNA]</scope>
    <source>
        <strain evidence="2">ATCC 700084 / mc(2)155</strain>
    </source>
</reference>
<dbReference type="OrthoDB" id="9802640at2"/>
<keyword evidence="2" id="KW-1185">Reference proteome</keyword>
<organism evidence="1 2">
    <name type="scientific">Mycolicibacterium smegmatis (strain ATCC 700084 / mc(2)155)</name>
    <name type="common">Mycobacterium smegmatis</name>
    <dbReference type="NCBI Taxonomy" id="246196"/>
    <lineage>
        <taxon>Bacteria</taxon>
        <taxon>Bacillati</taxon>
        <taxon>Actinomycetota</taxon>
        <taxon>Actinomycetes</taxon>
        <taxon>Mycobacteriales</taxon>
        <taxon>Mycobacteriaceae</taxon>
        <taxon>Mycolicibacterium</taxon>
    </lineage>
</organism>
<gene>
    <name evidence="1" type="ordered locus">MSMEG_1248</name>
</gene>
<evidence type="ECO:0000313" key="2">
    <source>
        <dbReference type="Proteomes" id="UP000000757"/>
    </source>
</evidence>
<accession>A0QRV1</accession>
<evidence type="ECO:0000313" key="1">
    <source>
        <dbReference type="EMBL" id="ABK75560.1"/>
    </source>
</evidence>
<dbReference type="EMBL" id="CP000480">
    <property type="protein sequence ID" value="ABK75560.1"/>
    <property type="molecule type" value="Genomic_DNA"/>
</dbReference>
<protein>
    <submittedName>
        <fullName evidence="1">Uncharacterized protein</fullName>
    </submittedName>
</protein>
<dbReference type="Proteomes" id="UP000000757">
    <property type="component" value="Chromosome"/>
</dbReference>
<dbReference type="AlphaFoldDB" id="A0QRV1"/>
<dbReference type="KEGG" id="msm:MSMEG_1248"/>
<sequence>MWWELTLPATNLTYKQVRELNLRGGLSLDAFEHVVANADFVSRTVQAIIEIIGDSTHMHDLLGSLGLDGAAEPVSAPATIRRIPVEANLSERFSIDYKKLSVEDRTRKEAELQRDYANYLNSKGHTTCRHEISVDGQRLYTDLYDETTCELIEVKSSNDRDTMRLALGQILDYAEVVKPKRMTVVVPSRPSYGITNLFYRHGVRAVWRCESDFESSLIQEAD</sequence>
<dbReference type="PaxDb" id="246196-MSMEI_1213"/>